<organism evidence="4 5">
    <name type="scientific">Tremella mesenterica</name>
    <name type="common">Jelly fungus</name>
    <dbReference type="NCBI Taxonomy" id="5217"/>
    <lineage>
        <taxon>Eukaryota</taxon>
        <taxon>Fungi</taxon>
        <taxon>Dikarya</taxon>
        <taxon>Basidiomycota</taxon>
        <taxon>Agaricomycotina</taxon>
        <taxon>Tremellomycetes</taxon>
        <taxon>Tremellales</taxon>
        <taxon>Tremellaceae</taxon>
        <taxon>Tremella</taxon>
    </lineage>
</organism>
<dbReference type="VEuPathDB" id="FungiDB:TREMEDRAFT_65020"/>
<sequence>MLSLALLPVLWALTNATPIKEMPPTIEVRDGVSPMWILNHVPLAQGRLDPIVSPGGVSGHVHAIVGGSAFEPTYHYADNLQAQCTTASVSIDKSNYWAPQLYRHNENGTFSLVKFKGSNTYYETRRYEQEPIYEFPPGFRMLAGNPWTTTFNESDPAQQAVRFACLGVPGPETNMFPPQSCPGDLRAEVYFPHCWDGVNAWLEGSAHVAYSTEGNFDGGGKCPDTHPKRIMGLFYEWFYEDDFEYRENARVLATGDYLGLGFHGDFTNGWPVGTFQKIFAEGSLCAENGGISDCKPLEDFDQHGKNGDCKYQGLLVDEDIGHNGPLTKLPGNNPLWGGTTTGTPIPNYTETAKFILNGAPVAPSPTPMYARVIADNILPATVKGDPPLPASDTTLAGGTDGGTTILASGGTVVMTSTSAPASTSTSMGGGMGGSSSSMGMGGGMGGSSSSMGMGGGMGGSSSSMGMGGGMGASSSSKGMGGGMGASSSAMGMGGGMSMSASSMGGMPMPSASTSLDSGAVLLQQSKSATTTAAAATKTACKRKRSSRI</sequence>
<feature type="compositionally biased region" description="Low complexity" evidence="1">
    <location>
        <begin position="527"/>
        <end position="538"/>
    </location>
</feature>
<dbReference type="AlphaFoldDB" id="A0A4Q1BA38"/>
<dbReference type="EMBL" id="SDIL01000128">
    <property type="protein sequence ID" value="RXK35638.1"/>
    <property type="molecule type" value="Genomic_DNA"/>
</dbReference>
<evidence type="ECO:0000256" key="1">
    <source>
        <dbReference type="SAM" id="MobiDB-lite"/>
    </source>
</evidence>
<dbReference type="PANTHER" id="PTHR43662">
    <property type="match status" value="1"/>
</dbReference>
<evidence type="ECO:0000259" key="3">
    <source>
        <dbReference type="Pfam" id="PF09362"/>
    </source>
</evidence>
<keyword evidence="2" id="KW-0732">Signal</keyword>
<accession>A0A4Q1BA38</accession>
<comment type="caution">
    <text evidence="4">The sequence shown here is derived from an EMBL/GenBank/DDBJ whole genome shotgun (WGS) entry which is preliminary data.</text>
</comment>
<dbReference type="InParanoid" id="A0A4Q1BA38"/>
<dbReference type="PANTHER" id="PTHR43662:SF3">
    <property type="entry name" value="DOMAIN PROTEIN, PUTATIVE (AFU_ORTHOLOGUE AFUA_6G11970)-RELATED"/>
    <property type="match status" value="1"/>
</dbReference>
<feature type="signal peptide" evidence="2">
    <location>
        <begin position="1"/>
        <end position="16"/>
    </location>
</feature>
<feature type="region of interest" description="Disordered" evidence="1">
    <location>
        <begin position="416"/>
        <end position="486"/>
    </location>
</feature>
<feature type="domain" description="DUF1996" evidence="3">
    <location>
        <begin position="49"/>
        <end position="270"/>
    </location>
</feature>
<dbReference type="STRING" id="5217.A0A4Q1BA38"/>
<dbReference type="OrthoDB" id="74764at2759"/>
<evidence type="ECO:0000256" key="2">
    <source>
        <dbReference type="SAM" id="SignalP"/>
    </source>
</evidence>
<feature type="chain" id="PRO_5020384474" description="DUF1996 domain-containing protein" evidence="2">
    <location>
        <begin position="17"/>
        <end position="548"/>
    </location>
</feature>
<evidence type="ECO:0000313" key="5">
    <source>
        <dbReference type="Proteomes" id="UP000289152"/>
    </source>
</evidence>
<gene>
    <name evidence="4" type="ORF">M231_07118</name>
</gene>
<proteinExistence type="predicted"/>
<name>A0A4Q1BA38_TREME</name>
<evidence type="ECO:0000313" key="4">
    <source>
        <dbReference type="EMBL" id="RXK35638.1"/>
    </source>
</evidence>
<feature type="compositionally biased region" description="Basic residues" evidence="1">
    <location>
        <begin position="539"/>
        <end position="548"/>
    </location>
</feature>
<keyword evidence="5" id="KW-1185">Reference proteome</keyword>
<dbReference type="Pfam" id="PF09362">
    <property type="entry name" value="DUF1996"/>
    <property type="match status" value="1"/>
</dbReference>
<dbReference type="Proteomes" id="UP000289152">
    <property type="component" value="Unassembled WGS sequence"/>
</dbReference>
<feature type="region of interest" description="Disordered" evidence="1">
    <location>
        <begin position="527"/>
        <end position="548"/>
    </location>
</feature>
<dbReference type="InterPro" id="IPR018535">
    <property type="entry name" value="DUF1996"/>
</dbReference>
<feature type="compositionally biased region" description="Gly residues" evidence="1">
    <location>
        <begin position="427"/>
        <end position="471"/>
    </location>
</feature>
<feature type="compositionally biased region" description="Low complexity" evidence="1">
    <location>
        <begin position="416"/>
        <end position="426"/>
    </location>
</feature>
<reference evidence="4 5" key="1">
    <citation type="submission" date="2016-06" db="EMBL/GenBank/DDBJ databases">
        <title>Evolution of pathogenesis and genome organization in the Tremellales.</title>
        <authorList>
            <person name="Cuomo C."/>
            <person name="Litvintseva A."/>
            <person name="Heitman J."/>
            <person name="Chen Y."/>
            <person name="Sun S."/>
            <person name="Springer D."/>
            <person name="Dromer F."/>
            <person name="Young S."/>
            <person name="Zeng Q."/>
            <person name="Chapman S."/>
            <person name="Gujja S."/>
            <person name="Saif S."/>
            <person name="Birren B."/>
        </authorList>
    </citation>
    <scope>NUCLEOTIDE SEQUENCE [LARGE SCALE GENOMIC DNA]</scope>
    <source>
        <strain evidence="4 5">ATCC 28783</strain>
    </source>
</reference>
<protein>
    <recommendedName>
        <fullName evidence="3">DUF1996 domain-containing protein</fullName>
    </recommendedName>
</protein>